<dbReference type="Proteomes" id="UP000321085">
    <property type="component" value="Unassembled WGS sequence"/>
</dbReference>
<dbReference type="EMBL" id="BJYU01000016">
    <property type="protein sequence ID" value="GEO13823.1"/>
    <property type="molecule type" value="Genomic_DNA"/>
</dbReference>
<evidence type="ECO:0000259" key="1">
    <source>
        <dbReference type="PROSITE" id="PS51707"/>
    </source>
</evidence>
<dbReference type="PANTHER" id="PTHR40114:SF1">
    <property type="entry name" value="SLR0698 PROTEIN"/>
    <property type="match status" value="1"/>
</dbReference>
<dbReference type="PANTHER" id="PTHR40114">
    <property type="entry name" value="SLR0698 PROTEIN"/>
    <property type="match status" value="1"/>
</dbReference>
<dbReference type="AlphaFoldDB" id="A0A512BPE6"/>
<gene>
    <name evidence="2" type="ORF">MAE02_15190</name>
</gene>
<dbReference type="InterPro" id="IPR033469">
    <property type="entry name" value="CYTH-like_dom_sf"/>
</dbReference>
<dbReference type="InterPro" id="IPR012042">
    <property type="entry name" value="NeuTTM/CthTTM-like"/>
</dbReference>
<dbReference type="PROSITE" id="PS51707">
    <property type="entry name" value="CYTH"/>
    <property type="match status" value="1"/>
</dbReference>
<dbReference type="SMART" id="SM01118">
    <property type="entry name" value="CYTH"/>
    <property type="match status" value="1"/>
</dbReference>
<accession>A0A512BPE6</accession>
<comment type="caution">
    <text evidence="2">The sequence shown here is derived from an EMBL/GenBank/DDBJ whole genome shotgun (WGS) entry which is preliminary data.</text>
</comment>
<evidence type="ECO:0000313" key="3">
    <source>
        <dbReference type="Proteomes" id="UP000321085"/>
    </source>
</evidence>
<dbReference type="Gene3D" id="2.40.320.10">
    <property type="entry name" value="Hypothetical Protein Pfu-838710-001"/>
    <property type="match status" value="1"/>
</dbReference>
<proteinExistence type="predicted"/>
<protein>
    <submittedName>
        <fullName evidence="2">CYTH domain-containing protein</fullName>
    </submittedName>
</protein>
<dbReference type="CDD" id="cd07891">
    <property type="entry name" value="CYTH-like_CthTTM-like_1"/>
    <property type="match status" value="1"/>
</dbReference>
<dbReference type="InterPro" id="IPR023577">
    <property type="entry name" value="CYTH_domain"/>
</dbReference>
<dbReference type="PIRSF" id="PIRSF016487">
    <property type="entry name" value="CYTH_UCP016487"/>
    <property type="match status" value="1"/>
</dbReference>
<sequence>MTYSERMLDGLIARFGESKVRVRIAGETASLTVKGPRKGLGRAEFEYEVPLSEATDMLATLCDGPLVEKTRYLVPHGDVTWQIDVHEGLLEGLILAEVELEHEDQVFARPEWIGPEVTGDPQYKKANIFAHHSKAPEHSNDLKQST</sequence>
<name>A0A512BPE6_9HYPH</name>
<dbReference type="SUPFAM" id="SSF55154">
    <property type="entry name" value="CYTH-like phosphatases"/>
    <property type="match status" value="1"/>
</dbReference>
<dbReference type="Pfam" id="PF01928">
    <property type="entry name" value="CYTH"/>
    <property type="match status" value="1"/>
</dbReference>
<organism evidence="2 3">
    <name type="scientific">Microvirga aerophila</name>
    <dbReference type="NCBI Taxonomy" id="670291"/>
    <lineage>
        <taxon>Bacteria</taxon>
        <taxon>Pseudomonadati</taxon>
        <taxon>Pseudomonadota</taxon>
        <taxon>Alphaproteobacteria</taxon>
        <taxon>Hyphomicrobiales</taxon>
        <taxon>Methylobacteriaceae</taxon>
        <taxon>Microvirga</taxon>
    </lineage>
</organism>
<feature type="domain" description="CYTH" evidence="1">
    <location>
        <begin position="1"/>
        <end position="133"/>
    </location>
</feature>
<keyword evidence="3" id="KW-1185">Reference proteome</keyword>
<reference evidence="2 3" key="1">
    <citation type="submission" date="2019-07" db="EMBL/GenBank/DDBJ databases">
        <title>Whole genome shotgun sequence of Microvirga aerophila NBRC 106136.</title>
        <authorList>
            <person name="Hosoyama A."/>
            <person name="Uohara A."/>
            <person name="Ohji S."/>
            <person name="Ichikawa N."/>
        </authorList>
    </citation>
    <scope>NUCLEOTIDE SEQUENCE [LARGE SCALE GENOMIC DNA]</scope>
    <source>
        <strain evidence="2 3">NBRC 106136</strain>
    </source>
</reference>
<evidence type="ECO:0000313" key="2">
    <source>
        <dbReference type="EMBL" id="GEO13823.1"/>
    </source>
</evidence>